<name>A0A812MT61_SYMPI</name>
<feature type="compositionally biased region" description="Basic and acidic residues" evidence="1">
    <location>
        <begin position="634"/>
        <end position="647"/>
    </location>
</feature>
<feature type="region of interest" description="Disordered" evidence="1">
    <location>
        <begin position="603"/>
        <end position="673"/>
    </location>
</feature>
<evidence type="ECO:0000313" key="3">
    <source>
        <dbReference type="Proteomes" id="UP000649617"/>
    </source>
</evidence>
<protein>
    <submittedName>
        <fullName evidence="2">Uncharacterized protein</fullName>
    </submittedName>
</protein>
<feature type="region of interest" description="Disordered" evidence="1">
    <location>
        <begin position="20"/>
        <end position="41"/>
    </location>
</feature>
<feature type="region of interest" description="Disordered" evidence="1">
    <location>
        <begin position="1256"/>
        <end position="1277"/>
    </location>
</feature>
<feature type="compositionally biased region" description="Basic and acidic residues" evidence="1">
    <location>
        <begin position="664"/>
        <end position="673"/>
    </location>
</feature>
<gene>
    <name evidence="2" type="ORF">SPIL2461_LOCUS6220</name>
</gene>
<feature type="compositionally biased region" description="Low complexity" evidence="1">
    <location>
        <begin position="610"/>
        <end position="625"/>
    </location>
</feature>
<sequence length="1595" mass="176267">MLPPAPDGLKIAQARLSGALLPDQPSKGAGPDDRLDLAHNGCPPRKRGYDHYIKLEPNAGRVLEAAAGVTGVPTDHLLVAALAAALSAAAGLAEVKLSLIVPMRDGPGHGQAVANLASTRHLSVWVHGRSLIEIALDLSMRFRRRDWQISQLLDDDGDRLFINLRSIPAFDGASPVIEPQDTTRSPTRFVRNIVEMFADQETLHSWTLWLGLRDDVSGEVFSRVTGPETELYGEYGEDKQKGIRVNGEDKGKGKEDNFVFQFVYANVQRSCNESSERSGADVICAVKIGFADVRQAVSTMSCSSHFGVCLVDLYVGLVRHNNYLQRRQKSAILAWSAWDEVFLAPRQFPQMAPISVDVDKVSLEDQPMTVENELLPALPMESRRVLMEQQPHPGFGAAAYWLWKACSFSDAMSCILDGGIGECAPKSKQQSICSGKTLAYLLPALQRAREADEDADETSTGSEQRVQQRKPQHYIGSYALHSIALFALSRELAVQTLAEAEDLLDVFDKEDAEDVKDLLGRVEVVVLDELDELLPKRKYTGRKLARYQDPGMWPAEGLLKRLMRNNERESLQVVAASATAYRSSRLRLEKVLKRDKLKRFPVPLPRLDPQRSSAASVEAAAAARSVAEDEEVEERQALEEDVRERSMYRALPGSTCRTTADESGAERGEEGRDPHLFKVGIQHLTWKAGCLDEHEHKFRSVEAMPLHLAQLWICCGHRRAAALVFVCPNAGETVKSVVQDLQTAGWSGADALTRLLFPDSRTVSGKASKQRGEAKGWRSANRLLDVRDTTRRGYLAEGDFYREAPILVSAEESVRGLHLDAVEAVFILGLPKNGGVLGNFILLAKLGHRSSDRLSAIATFLQPPSATFVQPPVSFQSFPAMCVVKVDFDCSVQGIRALWQRFSEQHVFWLDSLRFSVERSSHPESPLDVEVRDAAALYIFISDRGSCCGSDAFYRQYTRAVVIDLPFQQHYALRTLAGSLLKPRRMGHCSICKPQRNNDLAALPVPTKNDDRDTFLEEAAVGESLVPSLQMPLLAIGLGGFPAADAPRDRIVTGKESISHFAWEQARLKSLKGQVFLDYTKFSAAQAASAFTRRLSGALPDPLPNKDVLSPLSDGSASPVSSVAAVYWCSPDSPSGTGPGPFSRTFSDWTRSSDWLGKTMKEAWIAQVRCGTDYKNKRQHMTTDPGHMQAAGSEAVWQNDFDMARSEQARQMYCASKFAKSYVGFFEITNETVAQVNSSSPAPCVRMFRKFCEGPGGEPGCAPDHPDRSAYRRRDTSKRKDMDAGLLRAAGWCLNQAELGVPEFLHQFNGKSFVIADSGYVIKDPDGEWLEVGFDVRKFPFLFVDVLYNFRDFIPLAKCHYGFTVQAVEDEDLPEGIICDVYMSGISITDDPRMIEPPEPGPCDNAKAEVQLYLAVPVLRISTDMPVGQGACRIHAEEPWSWRMVLWFVSGKNPVTKGFLTETGISKWEAMSHGISPPWPTCPVLLDELYGARLQALPSPRSPPLLSHGHKVVPNCVNHDGERYGSAGAADSTKSAKFTDGVAKTKQIKKVPTWNVKTWVDDLYSGEEKKKHRSEAAARLDAALGGPVRRLRKRV</sequence>
<dbReference type="OrthoDB" id="447864at2759"/>
<accession>A0A812MT61</accession>
<dbReference type="EMBL" id="CAJNIZ010009224">
    <property type="protein sequence ID" value="CAE7278016.1"/>
    <property type="molecule type" value="Genomic_DNA"/>
</dbReference>
<organism evidence="2 3">
    <name type="scientific">Symbiodinium pilosum</name>
    <name type="common">Dinoflagellate</name>
    <dbReference type="NCBI Taxonomy" id="2952"/>
    <lineage>
        <taxon>Eukaryota</taxon>
        <taxon>Sar</taxon>
        <taxon>Alveolata</taxon>
        <taxon>Dinophyceae</taxon>
        <taxon>Suessiales</taxon>
        <taxon>Symbiodiniaceae</taxon>
        <taxon>Symbiodinium</taxon>
    </lineage>
</organism>
<evidence type="ECO:0000313" key="2">
    <source>
        <dbReference type="EMBL" id="CAE7278016.1"/>
    </source>
</evidence>
<comment type="caution">
    <text evidence="2">The sequence shown here is derived from an EMBL/GenBank/DDBJ whole genome shotgun (WGS) entry which is preliminary data.</text>
</comment>
<reference evidence="2" key="1">
    <citation type="submission" date="2021-02" db="EMBL/GenBank/DDBJ databases">
        <authorList>
            <person name="Dougan E. K."/>
            <person name="Rhodes N."/>
            <person name="Thang M."/>
            <person name="Chan C."/>
        </authorList>
    </citation>
    <scope>NUCLEOTIDE SEQUENCE</scope>
</reference>
<feature type="compositionally biased region" description="Basic and acidic residues" evidence="1">
    <location>
        <begin position="1264"/>
        <end position="1277"/>
    </location>
</feature>
<dbReference type="Proteomes" id="UP000649617">
    <property type="component" value="Unassembled WGS sequence"/>
</dbReference>
<evidence type="ECO:0000256" key="1">
    <source>
        <dbReference type="SAM" id="MobiDB-lite"/>
    </source>
</evidence>
<keyword evidence="3" id="KW-1185">Reference proteome</keyword>
<proteinExistence type="predicted"/>